<dbReference type="AlphaFoldDB" id="A0A951QL65"/>
<protein>
    <submittedName>
        <fullName evidence="1">Glycerate kinase</fullName>
    </submittedName>
</protein>
<sequence>MNEWLNEILTKDAVEERWLTIAKEALLTDTSHAIAFGVTPENVDGVIQTRTKLLKSIYPNFTEFCQTTLQVQPLVMLEVLWNVWLPLAIQLASKRQGLGRALIQGILGGQGTGKTTMCAVLSLILQELGYRTVSLSLDDLYKTYSDRLALRQEDPQMIWRGPPGTHDVDLGLTVLNEIRGCKSPVAVPRFDKSLHQGAGDRTTPEIVTDVDILLFEGWFVGVRPIDPGTFNNPPLPIITARDKAFARDINRRLNDYLPLWERLDSLIVMHPTDYRLSLQWRKQAEQLMIATGRSGMTDSQVEGFVNYFWRSLHPQLFIEPLVKNATLVDLAIEINSDHSFGAVYQP</sequence>
<dbReference type="PANTHER" id="PTHR10285">
    <property type="entry name" value="URIDINE KINASE"/>
    <property type="match status" value="1"/>
</dbReference>
<reference evidence="1" key="1">
    <citation type="submission" date="2021-05" db="EMBL/GenBank/DDBJ databases">
        <authorList>
            <person name="Pietrasiak N."/>
            <person name="Ward R."/>
            <person name="Stajich J.E."/>
            <person name="Kurbessoian T."/>
        </authorList>
    </citation>
    <scope>NUCLEOTIDE SEQUENCE</scope>
    <source>
        <strain evidence="1">GSE-NOS-MK-12-04C</strain>
    </source>
</reference>
<accession>A0A951QL65</accession>
<comment type="caution">
    <text evidence="1">The sequence shown here is derived from an EMBL/GenBank/DDBJ whole genome shotgun (WGS) entry which is preliminary data.</text>
</comment>
<dbReference type="InterPro" id="IPR027417">
    <property type="entry name" value="P-loop_NTPase"/>
</dbReference>
<dbReference type="EMBL" id="JAHHGZ010000007">
    <property type="protein sequence ID" value="MBW4667471.1"/>
    <property type="molecule type" value="Genomic_DNA"/>
</dbReference>
<dbReference type="GO" id="GO:0016301">
    <property type="term" value="F:kinase activity"/>
    <property type="evidence" value="ECO:0007669"/>
    <property type="project" value="UniProtKB-KW"/>
</dbReference>
<keyword evidence="1" id="KW-0808">Transferase</keyword>
<keyword evidence="1" id="KW-0418">Kinase</keyword>
<dbReference type="Gene3D" id="3.40.50.300">
    <property type="entry name" value="P-loop containing nucleotide triphosphate hydrolases"/>
    <property type="match status" value="1"/>
</dbReference>
<organism evidence="1 2">
    <name type="scientific">Cyanomargarita calcarea GSE-NOS-MK-12-04C</name>
    <dbReference type="NCBI Taxonomy" id="2839659"/>
    <lineage>
        <taxon>Bacteria</taxon>
        <taxon>Bacillati</taxon>
        <taxon>Cyanobacteriota</taxon>
        <taxon>Cyanophyceae</taxon>
        <taxon>Nostocales</taxon>
        <taxon>Cyanomargaritaceae</taxon>
        <taxon>Cyanomargarita</taxon>
    </lineage>
</organism>
<name>A0A951QL65_9CYAN</name>
<evidence type="ECO:0000313" key="1">
    <source>
        <dbReference type="EMBL" id="MBW4667471.1"/>
    </source>
</evidence>
<dbReference type="SUPFAM" id="SSF52540">
    <property type="entry name" value="P-loop containing nucleoside triphosphate hydrolases"/>
    <property type="match status" value="1"/>
</dbReference>
<dbReference type="Proteomes" id="UP000729701">
    <property type="component" value="Unassembled WGS sequence"/>
</dbReference>
<reference evidence="1" key="2">
    <citation type="journal article" date="2022" name="Microbiol. Resour. Announc.">
        <title>Metagenome Sequencing to Explore Phylogenomics of Terrestrial Cyanobacteria.</title>
        <authorList>
            <person name="Ward R.D."/>
            <person name="Stajich J.E."/>
            <person name="Johansen J.R."/>
            <person name="Huntemann M."/>
            <person name="Clum A."/>
            <person name="Foster B."/>
            <person name="Foster B."/>
            <person name="Roux S."/>
            <person name="Palaniappan K."/>
            <person name="Varghese N."/>
            <person name="Mukherjee S."/>
            <person name="Reddy T.B.K."/>
            <person name="Daum C."/>
            <person name="Copeland A."/>
            <person name="Chen I.A."/>
            <person name="Ivanova N.N."/>
            <person name="Kyrpides N.C."/>
            <person name="Shapiro N."/>
            <person name="Eloe-Fadrosh E.A."/>
            <person name="Pietrasiak N."/>
        </authorList>
    </citation>
    <scope>NUCLEOTIDE SEQUENCE</scope>
    <source>
        <strain evidence="1">GSE-NOS-MK-12-04C</strain>
    </source>
</reference>
<gene>
    <name evidence="1" type="ORF">KME60_08580</name>
</gene>
<evidence type="ECO:0000313" key="2">
    <source>
        <dbReference type="Proteomes" id="UP000729701"/>
    </source>
</evidence>
<proteinExistence type="predicted"/>